<protein>
    <recommendedName>
        <fullName evidence="7">Cellulose synthase catalytic subunit [UDP-forming]</fullName>
        <ecNumber evidence="7">2.4.1.12</ecNumber>
    </recommendedName>
</protein>
<comment type="function">
    <text evidence="7">Catalytic subunit of cellulose synthase. It polymerizes uridine 5'-diphosphate glucose to cellulose.</text>
</comment>
<dbReference type="GO" id="GO:0016760">
    <property type="term" value="F:cellulose synthase (UDP-forming) activity"/>
    <property type="evidence" value="ECO:0007669"/>
    <property type="project" value="UniProtKB-EC"/>
</dbReference>
<accession>A0A1C7NUQ0</accession>
<evidence type="ECO:0000256" key="6">
    <source>
        <dbReference type="ARBA" id="ARBA00023136"/>
    </source>
</evidence>
<gene>
    <name evidence="9" type="ORF">ADU59_25465</name>
</gene>
<keyword evidence="4 7" id="KW-0812">Transmembrane</keyword>
<sequence>MTCGKYLAIPAGALGLTLILLPMSLQAQLMLSFAVLGIMFIGMTRPDNSAFRVLTLVFAAIIALRYGFWRTTETLPDITEPLNFIPGFLLYLAEMYCLAMLAISFFMVIDPIRRKTPEMGAAADLPTVDVFIPSYNEDAELLAVTLAAAKSMAYPKDKLNIYLLDDGGTDAKRNHKNPHISVAAIRRHEQLKALCAAMDVHYHARRQNDHAKAGNLNEGLKISKGELVVVFDADHAPVRDFLRETIGFFREDEKLFLVQTPHYFLNPDPLEKNLQTFARMPSENEMFYSILQRGLDKWNASFFCGSAAVLRRSALMTTDGFSGQSITEDCETALSLHCQGWHSVYVDKPLIAGLQPETFVSFIGQRARWCQGMLQILILKRPFLAKGLTIPQRICYAGINMFWLFPLSRLAFMFSPLLYIFFSLEIYKANILEFASYAVPYLISSFAMQSYLYGRVRWPWISELYEYVQAVFLFGSIVSVVRNPRKPTFNVTAKGQTLDKSKLSPLAKPYFAIFFLLLAAALYSGYRVLTEPVASELLLIVALWNLINLGLAGAALGAIAERRELRRNQRLPVKRHALMHIDDIIHHVIIQDASSGGVSIEFVDKEPRLDLVNPTTARIEVRRGGQTVTFNVIYRSRRILDKAAICGFAYAERTPETVMAIAELMYSDQSVLQDRLVRRQIRKNFFWGTSRFALWSLTESLRAIRYSAGLIRETVVQSFEDAPMVLNDNKIVQVPLPVKTAEIGPVLKGEQLYG</sequence>
<comment type="subcellular location">
    <subcellularLocation>
        <location evidence="7">Cell inner membrane</location>
    </subcellularLocation>
    <subcellularLocation>
        <location evidence="1">Membrane</location>
        <topology evidence="1">Multi-pass membrane protein</topology>
    </subcellularLocation>
</comment>
<dbReference type="NCBIfam" id="TIGR03030">
    <property type="entry name" value="CelA"/>
    <property type="match status" value="1"/>
</dbReference>
<dbReference type="InterPro" id="IPR003919">
    <property type="entry name" value="Cell_synth_A"/>
</dbReference>
<evidence type="ECO:0000256" key="2">
    <source>
        <dbReference type="ARBA" id="ARBA00022676"/>
    </source>
</evidence>
<dbReference type="Pfam" id="PF13632">
    <property type="entry name" value="Glyco_trans_2_3"/>
    <property type="match status" value="1"/>
</dbReference>
<comment type="caution">
    <text evidence="9">The sequence shown here is derived from an EMBL/GenBank/DDBJ whole genome shotgun (WGS) entry which is preliminary data.</text>
</comment>
<feature type="transmembrane region" description="Helical" evidence="7">
    <location>
        <begin position="434"/>
        <end position="452"/>
    </location>
</feature>
<keyword evidence="6 7" id="KW-0472">Membrane</keyword>
<comment type="cofactor">
    <cofactor evidence="7">
        <name>Mg(2+)</name>
        <dbReference type="ChEBI" id="CHEBI:18420"/>
    </cofactor>
</comment>
<keyword evidence="3 7" id="KW-0808">Transferase</keyword>
<dbReference type="STRING" id="1612624.ADU59_25465"/>
<evidence type="ECO:0000313" key="10">
    <source>
        <dbReference type="Proteomes" id="UP000093111"/>
    </source>
</evidence>
<dbReference type="Proteomes" id="UP000093111">
    <property type="component" value="Unassembled WGS sequence"/>
</dbReference>
<feature type="transmembrane region" description="Helical" evidence="7">
    <location>
        <begin position="25"/>
        <end position="43"/>
    </location>
</feature>
<dbReference type="PRINTS" id="PR01439">
    <property type="entry name" value="CELLSNTHASEA"/>
</dbReference>
<evidence type="ECO:0000256" key="3">
    <source>
        <dbReference type="ARBA" id="ARBA00022679"/>
    </source>
</evidence>
<dbReference type="SUPFAM" id="SSF53448">
    <property type="entry name" value="Nucleotide-diphospho-sugar transferases"/>
    <property type="match status" value="1"/>
</dbReference>
<comment type="pathway">
    <text evidence="7">Glycan metabolism; bacterial cellulose biosynthesis.</text>
</comment>
<keyword evidence="5 7" id="KW-1133">Transmembrane helix</keyword>
<dbReference type="EMBL" id="LGLV01000018">
    <property type="protein sequence ID" value="OBZ92727.1"/>
    <property type="molecule type" value="Genomic_DNA"/>
</dbReference>
<dbReference type="GO" id="GO:0006011">
    <property type="term" value="P:UDP-alpha-D-glucose metabolic process"/>
    <property type="evidence" value="ECO:0007669"/>
    <property type="project" value="InterPro"/>
</dbReference>
<dbReference type="InterPro" id="IPR029044">
    <property type="entry name" value="Nucleotide-diphossugar_trans"/>
</dbReference>
<proteinExistence type="predicted"/>
<evidence type="ECO:0000259" key="8">
    <source>
        <dbReference type="Pfam" id="PF13632"/>
    </source>
</evidence>
<evidence type="ECO:0000256" key="7">
    <source>
        <dbReference type="RuleBase" id="RU365020"/>
    </source>
</evidence>
<feature type="transmembrane region" description="Helical" evidence="7">
    <location>
        <begin position="538"/>
        <end position="560"/>
    </location>
</feature>
<evidence type="ECO:0000256" key="5">
    <source>
        <dbReference type="ARBA" id="ARBA00022989"/>
    </source>
</evidence>
<dbReference type="PATRIC" id="fig|1612624.7.peg.2806"/>
<dbReference type="InterPro" id="IPR001173">
    <property type="entry name" value="Glyco_trans_2-like"/>
</dbReference>
<keyword evidence="7" id="KW-0997">Cell inner membrane</keyword>
<dbReference type="PANTHER" id="PTHR43867:SF2">
    <property type="entry name" value="CELLULOSE SYNTHASE CATALYTIC SUBUNIT A [UDP-FORMING]"/>
    <property type="match status" value="1"/>
</dbReference>
<dbReference type="Gene3D" id="3.90.550.10">
    <property type="entry name" value="Spore Coat Polysaccharide Biosynthesis Protein SpsA, Chain A"/>
    <property type="match status" value="1"/>
</dbReference>
<comment type="catalytic activity">
    <reaction evidence="7">
        <text>[(1-&gt;4)-beta-D-glucosyl](n) + UDP-alpha-D-glucose = [(1-&gt;4)-beta-D-glucosyl](n+1) + UDP + H(+)</text>
        <dbReference type="Rhea" id="RHEA:19929"/>
        <dbReference type="Rhea" id="RHEA-COMP:10033"/>
        <dbReference type="Rhea" id="RHEA-COMP:10034"/>
        <dbReference type="ChEBI" id="CHEBI:15378"/>
        <dbReference type="ChEBI" id="CHEBI:18246"/>
        <dbReference type="ChEBI" id="CHEBI:58223"/>
        <dbReference type="ChEBI" id="CHEBI:58885"/>
        <dbReference type="EC" id="2.4.1.12"/>
    </reaction>
</comment>
<keyword evidence="10" id="KW-1185">Reference proteome</keyword>
<feature type="domain" description="Glycosyltransferase 2-like" evidence="8">
    <location>
        <begin position="228"/>
        <end position="422"/>
    </location>
</feature>
<name>A0A1C7NUQ0_9HYPH</name>
<feature type="transmembrane region" description="Helical" evidence="7">
    <location>
        <begin position="50"/>
        <end position="68"/>
    </location>
</feature>
<evidence type="ECO:0000256" key="4">
    <source>
        <dbReference type="ARBA" id="ARBA00022692"/>
    </source>
</evidence>
<dbReference type="EC" id="2.4.1.12" evidence="7"/>
<dbReference type="CDD" id="cd06421">
    <property type="entry name" value="CESA_CelA_like"/>
    <property type="match status" value="1"/>
</dbReference>
<dbReference type="GO" id="GO:0035438">
    <property type="term" value="F:cyclic-di-GMP binding"/>
    <property type="evidence" value="ECO:0007669"/>
    <property type="project" value="InterPro"/>
</dbReference>
<feature type="transmembrane region" description="Helical" evidence="7">
    <location>
        <begin position="510"/>
        <end position="526"/>
    </location>
</feature>
<dbReference type="AlphaFoldDB" id="A0A1C7NUQ0"/>
<dbReference type="InterPro" id="IPR050321">
    <property type="entry name" value="Glycosyltr_2/OpgH_subfam"/>
</dbReference>
<dbReference type="PANTHER" id="PTHR43867">
    <property type="entry name" value="CELLULOSE SYNTHASE CATALYTIC SUBUNIT A [UDP-FORMING]"/>
    <property type="match status" value="1"/>
</dbReference>
<dbReference type="GO" id="GO:0005886">
    <property type="term" value="C:plasma membrane"/>
    <property type="evidence" value="ECO:0007669"/>
    <property type="project" value="UniProtKB-SubCell"/>
</dbReference>
<dbReference type="SUPFAM" id="SSF141371">
    <property type="entry name" value="PilZ domain-like"/>
    <property type="match status" value="1"/>
</dbReference>
<feature type="transmembrane region" description="Helical" evidence="7">
    <location>
        <begin position="410"/>
        <end position="427"/>
    </location>
</feature>
<dbReference type="UniPathway" id="UPA00694"/>
<keyword evidence="7" id="KW-1003">Cell membrane</keyword>
<reference evidence="9 10" key="1">
    <citation type="journal article" date="2016" name="Syst. Appl. Microbiol.">
        <title>Pararhizobium polonicum sp. nov. isolated from tumors on stone fruit rootstocks.</title>
        <authorList>
            <person name="Pulawska J."/>
            <person name="Kuzmanovic N."/>
            <person name="Willems A."/>
            <person name="Pothier J.F."/>
        </authorList>
    </citation>
    <scope>NUCLEOTIDE SEQUENCE [LARGE SCALE GENOMIC DNA]</scope>
    <source>
        <strain evidence="9 10">F5.1</strain>
    </source>
</reference>
<dbReference type="OrthoDB" id="9806824at2"/>
<organism evidence="9 10">
    <name type="scientific">Pararhizobium polonicum</name>
    <dbReference type="NCBI Taxonomy" id="1612624"/>
    <lineage>
        <taxon>Bacteria</taxon>
        <taxon>Pseudomonadati</taxon>
        <taxon>Pseudomonadota</taxon>
        <taxon>Alphaproteobacteria</taxon>
        <taxon>Hyphomicrobiales</taxon>
        <taxon>Rhizobiaceae</taxon>
        <taxon>Rhizobium/Agrobacterium group</taxon>
        <taxon>Pararhizobium</taxon>
    </lineage>
</organism>
<evidence type="ECO:0000313" key="9">
    <source>
        <dbReference type="EMBL" id="OBZ92727.1"/>
    </source>
</evidence>
<dbReference type="GO" id="GO:0030244">
    <property type="term" value="P:cellulose biosynthetic process"/>
    <property type="evidence" value="ECO:0007669"/>
    <property type="project" value="UniProtKB-KW"/>
</dbReference>
<keyword evidence="7" id="KW-0973">c-di-GMP</keyword>
<keyword evidence="7" id="KW-0135">Cellulose biosynthesis</keyword>
<evidence type="ECO:0000256" key="1">
    <source>
        <dbReference type="ARBA" id="ARBA00004141"/>
    </source>
</evidence>
<keyword evidence="2 7" id="KW-0328">Glycosyltransferase</keyword>
<feature type="transmembrane region" description="Helical" evidence="7">
    <location>
        <begin position="88"/>
        <end position="109"/>
    </location>
</feature>